<reference evidence="1 2" key="1">
    <citation type="submission" date="2020-04" db="EMBL/GenBank/DDBJ databases">
        <authorList>
            <person name="Klaysubun C."/>
            <person name="Duangmal K."/>
            <person name="Lipun K."/>
        </authorList>
    </citation>
    <scope>NUCLEOTIDE SEQUENCE [LARGE SCALE GENOMIC DNA]</scope>
    <source>
        <strain evidence="1 2">JCM 11839</strain>
    </source>
</reference>
<evidence type="ECO:0000313" key="1">
    <source>
        <dbReference type="EMBL" id="NMH80668.1"/>
    </source>
</evidence>
<sequence>MTDAPTTTRSIRRLSVPLGLPYAEGVRRFEELLPAVDVEQFTTLTSWDDVVALAGRAAPLGLMRFWTLDVAPLMVGRAGRECVEYLVGNHVIAERMYRHDRVAMLYAPLRILIHADAAGDAVFVIDQPSSQFDSLGQPEIAAVGRELDGKIAAVLTALGAEPPAALAG</sequence>
<proteinExistence type="predicted"/>
<dbReference type="SUPFAM" id="SSF103247">
    <property type="entry name" value="TT1751-like"/>
    <property type="match status" value="1"/>
</dbReference>
<comment type="caution">
    <text evidence="1">The sequence shown here is derived from an EMBL/GenBank/DDBJ whole genome shotgun (WGS) entry which is preliminary data.</text>
</comment>
<accession>A0ABX1RJW6</accession>
<gene>
    <name evidence="1" type="ORF">HF577_26715</name>
</gene>
<name>A0ABX1RJW6_9PSEU</name>
<protein>
    <submittedName>
        <fullName evidence="1">DUF302 domain-containing protein</fullName>
    </submittedName>
</protein>
<dbReference type="RefSeq" id="WP_169398717.1">
    <property type="nucleotide sequence ID" value="NZ_BAAAJH010000005.1"/>
</dbReference>
<dbReference type="InterPro" id="IPR005180">
    <property type="entry name" value="DUF302"/>
</dbReference>
<keyword evidence="2" id="KW-1185">Reference proteome</keyword>
<dbReference type="EMBL" id="JAAXKY010000110">
    <property type="protein sequence ID" value="NMH80668.1"/>
    <property type="molecule type" value="Genomic_DNA"/>
</dbReference>
<dbReference type="InterPro" id="IPR035923">
    <property type="entry name" value="TT1751-like_sf"/>
</dbReference>
<dbReference type="CDD" id="cd14797">
    <property type="entry name" value="DUF302"/>
    <property type="match status" value="1"/>
</dbReference>
<dbReference type="Gene3D" id="3.30.310.70">
    <property type="entry name" value="TT1751-like domain"/>
    <property type="match status" value="1"/>
</dbReference>
<dbReference type="Proteomes" id="UP001296706">
    <property type="component" value="Unassembled WGS sequence"/>
</dbReference>
<evidence type="ECO:0000313" key="2">
    <source>
        <dbReference type="Proteomes" id="UP001296706"/>
    </source>
</evidence>
<organism evidence="1 2">
    <name type="scientific">Pseudonocardia xinjiangensis</name>
    <dbReference type="NCBI Taxonomy" id="75289"/>
    <lineage>
        <taxon>Bacteria</taxon>
        <taxon>Bacillati</taxon>
        <taxon>Actinomycetota</taxon>
        <taxon>Actinomycetes</taxon>
        <taxon>Pseudonocardiales</taxon>
        <taxon>Pseudonocardiaceae</taxon>
        <taxon>Pseudonocardia</taxon>
    </lineage>
</organism>